<reference evidence="1 2" key="1">
    <citation type="journal article" date="2016" name="Nat. Commun.">
        <title>Thousands of microbial genomes shed light on interconnected biogeochemical processes in an aquifer system.</title>
        <authorList>
            <person name="Anantharaman K."/>
            <person name="Brown C.T."/>
            <person name="Hug L.A."/>
            <person name="Sharon I."/>
            <person name="Castelle C.J."/>
            <person name="Probst A.J."/>
            <person name="Thomas B.C."/>
            <person name="Singh A."/>
            <person name="Wilkins M.J."/>
            <person name="Karaoz U."/>
            <person name="Brodie E.L."/>
            <person name="Williams K.H."/>
            <person name="Hubbard S.S."/>
            <person name="Banfield J.F."/>
        </authorList>
    </citation>
    <scope>NUCLEOTIDE SEQUENCE [LARGE SCALE GENOMIC DNA]</scope>
</reference>
<comment type="caution">
    <text evidence="1">The sequence shown here is derived from an EMBL/GenBank/DDBJ whole genome shotgun (WGS) entry which is preliminary data.</text>
</comment>
<dbReference type="AlphaFoldDB" id="A0A1F4U5H8"/>
<evidence type="ECO:0008006" key="3">
    <source>
        <dbReference type="Google" id="ProtNLM"/>
    </source>
</evidence>
<dbReference type="CDD" id="cd14667">
    <property type="entry name" value="3D_containing_proteins"/>
    <property type="match status" value="1"/>
</dbReference>
<dbReference type="InterPro" id="IPR059180">
    <property type="entry name" value="3D_YorM"/>
</dbReference>
<proteinExistence type="predicted"/>
<protein>
    <recommendedName>
        <fullName evidence="3">3D domain-containing protein</fullName>
    </recommendedName>
</protein>
<gene>
    <name evidence="1" type="ORF">A2438_02430</name>
</gene>
<dbReference type="Proteomes" id="UP000179242">
    <property type="component" value="Unassembled WGS sequence"/>
</dbReference>
<sequence length="91" mass="10569">MATAYNSLEGQTDSTPWITASGTRCREGVIASNFLPLGTKVMIEGFGNQVFTVEDRMNKRYYKKIDIWFRHYNDARKFGIKKIKYHVVKMV</sequence>
<evidence type="ECO:0000313" key="1">
    <source>
        <dbReference type="EMBL" id="OGC40129.1"/>
    </source>
</evidence>
<organism evidence="1 2">
    <name type="scientific">candidate division WOR-1 bacterium RIFOXYC2_FULL_46_14</name>
    <dbReference type="NCBI Taxonomy" id="1802587"/>
    <lineage>
        <taxon>Bacteria</taxon>
        <taxon>Bacillati</taxon>
        <taxon>Saganbacteria</taxon>
    </lineage>
</organism>
<accession>A0A1F4U5H8</accession>
<dbReference type="EMBL" id="MEUJ01000004">
    <property type="protein sequence ID" value="OGC40129.1"/>
    <property type="molecule type" value="Genomic_DNA"/>
</dbReference>
<evidence type="ECO:0000313" key="2">
    <source>
        <dbReference type="Proteomes" id="UP000179242"/>
    </source>
</evidence>
<name>A0A1F4U5H8_UNCSA</name>